<proteinExistence type="predicted"/>
<gene>
    <name evidence="2" type="ORF">B1756_13470</name>
</gene>
<evidence type="ECO:0000256" key="1">
    <source>
        <dbReference type="SAM" id="Phobius"/>
    </source>
</evidence>
<accession>A0A2Z2HWS7</accession>
<name>A0A2Z2HWS7_9EURY</name>
<dbReference type="AlphaFoldDB" id="A0A2Z2HWS7"/>
<reference evidence="3" key="1">
    <citation type="submission" date="2017-02" db="EMBL/GenBank/DDBJ databases">
        <title>Natronthermophilus aegyptiacus gen. nov.,sp. nov., an aerobic, extremely halophilic alkalithermophilic archaeon isolated from the athalassohaline Wadi An Natrun, Egypt.</title>
        <authorList>
            <person name="Zhao B."/>
        </authorList>
    </citation>
    <scope>NUCLEOTIDE SEQUENCE [LARGE SCALE GENOMIC DNA]</scope>
    <source>
        <strain evidence="3">JW/NM-HA 15</strain>
    </source>
</reference>
<keyword evidence="1" id="KW-0812">Transmembrane</keyword>
<evidence type="ECO:0000313" key="3">
    <source>
        <dbReference type="Proteomes" id="UP000250088"/>
    </source>
</evidence>
<feature type="transmembrane region" description="Helical" evidence="1">
    <location>
        <begin position="91"/>
        <end position="110"/>
    </location>
</feature>
<protein>
    <submittedName>
        <fullName evidence="2">Uncharacterized protein</fullName>
    </submittedName>
</protein>
<organism evidence="2 3">
    <name type="scientific">Natrarchaeobaculum aegyptiacum</name>
    <dbReference type="NCBI Taxonomy" id="745377"/>
    <lineage>
        <taxon>Archaea</taxon>
        <taxon>Methanobacteriati</taxon>
        <taxon>Methanobacteriota</taxon>
        <taxon>Stenosarchaea group</taxon>
        <taxon>Halobacteria</taxon>
        <taxon>Halobacteriales</taxon>
        <taxon>Natrialbaceae</taxon>
        <taxon>Natrarchaeobaculum</taxon>
    </lineage>
</organism>
<keyword evidence="1" id="KW-1133">Transmembrane helix</keyword>
<dbReference type="EMBL" id="CP019893">
    <property type="protein sequence ID" value="ARS90635.1"/>
    <property type="molecule type" value="Genomic_DNA"/>
</dbReference>
<sequence length="124" mass="13540">MRTLNTAAIMLSVVAGTLTAAGLGWYAQNQAYQLFEPVWVWFIPLAVFFVVGAVPALLLIEYRTVTPVIVCACGIWLWFRAEADPGPGDPLIGFLYITGPATIVLSFVLARIEIVLQSKIIESI</sequence>
<dbReference type="Proteomes" id="UP000250088">
    <property type="component" value="Chromosome"/>
</dbReference>
<evidence type="ECO:0000313" key="2">
    <source>
        <dbReference type="EMBL" id="ARS90635.1"/>
    </source>
</evidence>
<keyword evidence="3" id="KW-1185">Reference proteome</keyword>
<dbReference type="KEGG" id="naj:B1756_13470"/>
<feature type="transmembrane region" description="Helical" evidence="1">
    <location>
        <begin position="7"/>
        <end position="27"/>
    </location>
</feature>
<keyword evidence="1" id="KW-0472">Membrane</keyword>
<feature type="transmembrane region" description="Helical" evidence="1">
    <location>
        <begin position="39"/>
        <end position="59"/>
    </location>
</feature>
<feature type="transmembrane region" description="Helical" evidence="1">
    <location>
        <begin position="64"/>
        <end position="79"/>
    </location>
</feature>